<evidence type="ECO:0000256" key="1">
    <source>
        <dbReference type="ARBA" id="ARBA00022723"/>
    </source>
</evidence>
<keyword evidence="5 7" id="KW-0539">Nucleus</keyword>
<dbReference type="PROSITE" id="PS51140">
    <property type="entry name" value="CUE"/>
    <property type="match status" value="1"/>
</dbReference>
<dbReference type="CDD" id="cd14279">
    <property type="entry name" value="CUE"/>
    <property type="match status" value="1"/>
</dbReference>
<feature type="domain" description="YDG" evidence="10">
    <location>
        <begin position="208"/>
        <end position="358"/>
    </location>
</feature>
<evidence type="ECO:0000259" key="10">
    <source>
        <dbReference type="PROSITE" id="PS51015"/>
    </source>
</evidence>
<gene>
    <name evidence="12" type="ORF">OEZ85_007728</name>
</gene>
<dbReference type="SUPFAM" id="SSF88697">
    <property type="entry name" value="PUA domain-like"/>
    <property type="match status" value="1"/>
</dbReference>
<feature type="region of interest" description="Disordered" evidence="8">
    <location>
        <begin position="543"/>
        <end position="674"/>
    </location>
</feature>
<evidence type="ECO:0000256" key="8">
    <source>
        <dbReference type="SAM" id="MobiDB-lite"/>
    </source>
</evidence>
<feature type="region of interest" description="Disordered" evidence="8">
    <location>
        <begin position="32"/>
        <end position="72"/>
    </location>
</feature>
<evidence type="ECO:0000256" key="2">
    <source>
        <dbReference type="ARBA" id="ARBA00022771"/>
    </source>
</evidence>
<proteinExistence type="predicted"/>
<dbReference type="InterPro" id="IPR045134">
    <property type="entry name" value="UHRF1/2-like"/>
</dbReference>
<dbReference type="Pfam" id="PF13445">
    <property type="entry name" value="zf-RING_UBOX"/>
    <property type="match status" value="1"/>
</dbReference>
<evidence type="ECO:0000256" key="7">
    <source>
        <dbReference type="PROSITE-ProRule" id="PRU00358"/>
    </source>
</evidence>
<keyword evidence="1" id="KW-0479">Metal-binding</keyword>
<evidence type="ECO:0000313" key="12">
    <source>
        <dbReference type="EMBL" id="WIA08285.1"/>
    </source>
</evidence>
<dbReference type="Gene3D" id="3.30.40.10">
    <property type="entry name" value="Zinc/RING finger domain, C3HC4 (zinc finger)"/>
    <property type="match status" value="2"/>
</dbReference>
<dbReference type="SUPFAM" id="SSF57850">
    <property type="entry name" value="RING/U-box"/>
    <property type="match status" value="2"/>
</dbReference>
<feature type="compositionally biased region" description="Basic and acidic residues" evidence="8">
    <location>
        <begin position="49"/>
        <end position="63"/>
    </location>
</feature>
<feature type="compositionally biased region" description="Basic residues" evidence="8">
    <location>
        <begin position="741"/>
        <end position="755"/>
    </location>
</feature>
<dbReference type="Proteomes" id="UP001244341">
    <property type="component" value="Chromosome 1b"/>
</dbReference>
<dbReference type="InterPro" id="IPR036987">
    <property type="entry name" value="SRA-YDG_sf"/>
</dbReference>
<evidence type="ECO:0000259" key="11">
    <source>
        <dbReference type="PROSITE" id="PS51140"/>
    </source>
</evidence>
<dbReference type="PROSITE" id="PS51015">
    <property type="entry name" value="YDG"/>
    <property type="match status" value="1"/>
</dbReference>
<dbReference type="CDD" id="cd23138">
    <property type="entry name" value="RING-HC_ORTHRUS_rpt1"/>
    <property type="match status" value="1"/>
</dbReference>
<evidence type="ECO:0000256" key="4">
    <source>
        <dbReference type="ARBA" id="ARBA00023125"/>
    </source>
</evidence>
<feature type="compositionally biased region" description="Low complexity" evidence="8">
    <location>
        <begin position="622"/>
        <end position="631"/>
    </location>
</feature>
<dbReference type="Gene3D" id="2.30.280.10">
    <property type="entry name" value="SRA-YDG"/>
    <property type="match status" value="1"/>
</dbReference>
<dbReference type="InterPro" id="IPR047498">
    <property type="entry name" value="RING-HC_ORTHRUS_rpt1"/>
</dbReference>
<dbReference type="InterPro" id="IPR003105">
    <property type="entry name" value="SRA_YDG"/>
</dbReference>
<feature type="compositionally biased region" description="Basic and acidic residues" evidence="8">
    <location>
        <begin position="543"/>
        <end position="558"/>
    </location>
</feature>
<feature type="compositionally biased region" description="Basic residues" evidence="8">
    <location>
        <begin position="604"/>
        <end position="614"/>
    </location>
</feature>
<dbReference type="PANTHER" id="PTHR14140:SF27">
    <property type="entry name" value="OS04G0289800 PROTEIN"/>
    <property type="match status" value="1"/>
</dbReference>
<evidence type="ECO:0000313" key="13">
    <source>
        <dbReference type="Proteomes" id="UP001244341"/>
    </source>
</evidence>
<name>A0ABY8TH21_TETOB</name>
<dbReference type="PROSITE" id="PS50089">
    <property type="entry name" value="ZF_RING_2"/>
    <property type="match status" value="2"/>
</dbReference>
<feature type="compositionally biased region" description="Low complexity" evidence="8">
    <location>
        <begin position="769"/>
        <end position="801"/>
    </location>
</feature>
<dbReference type="Pfam" id="PF13923">
    <property type="entry name" value="zf-C3HC4_2"/>
    <property type="match status" value="1"/>
</dbReference>
<evidence type="ECO:0000256" key="3">
    <source>
        <dbReference type="ARBA" id="ARBA00022833"/>
    </source>
</evidence>
<evidence type="ECO:0008006" key="14">
    <source>
        <dbReference type="Google" id="ProtNLM"/>
    </source>
</evidence>
<dbReference type="PANTHER" id="PTHR14140">
    <property type="entry name" value="E3 UBIQUITIN-PROTEIN LIGASE UHRF-RELATED"/>
    <property type="match status" value="1"/>
</dbReference>
<dbReference type="InterPro" id="IPR001841">
    <property type="entry name" value="Znf_RING"/>
</dbReference>
<keyword evidence="13" id="KW-1185">Reference proteome</keyword>
<comment type="subcellular location">
    <subcellularLocation>
        <location evidence="7">Nucleus</location>
    </subcellularLocation>
</comment>
<accession>A0ABY8TH21</accession>
<dbReference type="InterPro" id="IPR013083">
    <property type="entry name" value="Znf_RING/FYVE/PHD"/>
</dbReference>
<dbReference type="Pfam" id="PF02182">
    <property type="entry name" value="SAD_SRA"/>
    <property type="match status" value="1"/>
</dbReference>
<evidence type="ECO:0000256" key="5">
    <source>
        <dbReference type="ARBA" id="ARBA00023242"/>
    </source>
</evidence>
<dbReference type="Gene3D" id="1.10.8.10">
    <property type="entry name" value="DNA helicase RuvA subunit, C-terminal domain"/>
    <property type="match status" value="1"/>
</dbReference>
<keyword evidence="3" id="KW-0862">Zinc</keyword>
<evidence type="ECO:0000256" key="6">
    <source>
        <dbReference type="PROSITE-ProRule" id="PRU00175"/>
    </source>
</evidence>
<dbReference type="InterPro" id="IPR027370">
    <property type="entry name" value="Znf-RING_euk"/>
</dbReference>
<feature type="compositionally biased region" description="Low complexity" evidence="8">
    <location>
        <begin position="813"/>
        <end position="844"/>
    </location>
</feature>
<dbReference type="PROSITE" id="PS00518">
    <property type="entry name" value="ZF_RING_1"/>
    <property type="match status" value="1"/>
</dbReference>
<feature type="domain" description="CUE" evidence="11">
    <location>
        <begin position="674"/>
        <end position="717"/>
    </location>
</feature>
<dbReference type="SMART" id="SM00466">
    <property type="entry name" value="SRA"/>
    <property type="match status" value="1"/>
</dbReference>
<feature type="compositionally biased region" description="Basic residues" evidence="8">
    <location>
        <begin position="716"/>
        <end position="726"/>
    </location>
</feature>
<dbReference type="InterPro" id="IPR003892">
    <property type="entry name" value="CUE"/>
</dbReference>
<dbReference type="EMBL" id="CP126208">
    <property type="protein sequence ID" value="WIA08285.1"/>
    <property type="molecule type" value="Genomic_DNA"/>
</dbReference>
<feature type="domain" description="RING-type" evidence="9">
    <location>
        <begin position="83"/>
        <end position="122"/>
    </location>
</feature>
<sequence>MADDNDDNGPSEQEMAMRKAIMAIMMDTALTDAEKSQKRQQLMCGGWKTSKEEDKPAKDDPAKQAKGSSKGGKTDLLEDTLKCVICVGLCERPVTGPCQHNFCLACFKRWLAQGKKTCPTCRTPFPNKFIENPRINTLLTYAIRCAKQGVKSDAAKTYNRIADESRPAEAFTTERAVRNGRANAASGRIMVNVPNDHFGPILPEHDPSNGKGVQVGDWWKDRLDCRQWGAHFPHVAGIAGQSNRGAQSVVLSGGYEDDHDEGEWFLYTGSGGRDLSGNKRTNKTQSFDQEFENMNKALKLSCLRGLPVRVVRSFKEKRSSYAPPVETPVRYDGLYRILRCWRKKGAQGFLMCRYLFVRCDNAPAPWTSDETGDAVRLEVPGLAAKEIKEAKGTVFEMADNPYWDWDEAKGEWGWAREAPPSQKAPGGGDTVKKLRKKASAHERLLKDFACGLCKGVLDSPLSMPCGHNFCKGCLDKRYAEVEAAKAGGGSKALAEAQPARSLRVRKVPKPCPTCKTDIADYMAHAAVNTEMAELIRRLQEAAEAARREADQEADGLKDEADEDDEAAAEGEDGDAADGEDADAEEEDDEGEEEEEEEPAAAAKKASKQPAKKGQRTAAGSSKAAAAAAAAEEPFEAAAEDAAAAAEDDKKEQQPAAAAAAAAPAAAAAAPAASRYAAELSQLCESFPDFDQELIAGMLEDQGGDVEEVHAYLKRMKNQLNHAKRSSAKAASGQGTPSGKAKAGKGRGKGSSKGKKQQAAAAGEEEQQQEAEPAAAADVAADDAAAGEQQAEAAAAAVAALEDAARDTPPPLDAAPKVPAAAADKPAAGKAAAAAAAGEAAVEAAVGKKRRQGAAAGSGKSTKRAK</sequence>
<keyword evidence="4" id="KW-0238">DNA-binding</keyword>
<keyword evidence="2 6" id="KW-0863">Zinc-finger</keyword>
<evidence type="ECO:0000259" key="9">
    <source>
        <dbReference type="PROSITE" id="PS50089"/>
    </source>
</evidence>
<dbReference type="SMART" id="SM00184">
    <property type="entry name" value="RING"/>
    <property type="match status" value="2"/>
</dbReference>
<organism evidence="12 13">
    <name type="scientific">Tetradesmus obliquus</name>
    <name type="common">Green alga</name>
    <name type="synonym">Acutodesmus obliquus</name>
    <dbReference type="NCBI Taxonomy" id="3088"/>
    <lineage>
        <taxon>Eukaryota</taxon>
        <taxon>Viridiplantae</taxon>
        <taxon>Chlorophyta</taxon>
        <taxon>core chlorophytes</taxon>
        <taxon>Chlorophyceae</taxon>
        <taxon>CS clade</taxon>
        <taxon>Sphaeropleales</taxon>
        <taxon>Scenedesmaceae</taxon>
        <taxon>Tetradesmus</taxon>
    </lineage>
</organism>
<protein>
    <recommendedName>
        <fullName evidence="14">RING-type E3 ubiquitin transferase</fullName>
    </recommendedName>
</protein>
<feature type="compositionally biased region" description="Acidic residues" evidence="8">
    <location>
        <begin position="559"/>
        <end position="598"/>
    </location>
</feature>
<feature type="domain" description="RING-type" evidence="9">
    <location>
        <begin position="450"/>
        <end position="515"/>
    </location>
</feature>
<dbReference type="InterPro" id="IPR015947">
    <property type="entry name" value="PUA-like_sf"/>
</dbReference>
<reference evidence="12 13" key="1">
    <citation type="submission" date="2023-05" db="EMBL/GenBank/DDBJ databases">
        <title>A 100% complete, gapless, phased diploid assembly of the Scenedesmus obliquus UTEX 3031 genome.</title>
        <authorList>
            <person name="Biondi T.C."/>
            <person name="Hanschen E.R."/>
            <person name="Kwon T."/>
            <person name="Eng W."/>
            <person name="Kruse C.P.S."/>
            <person name="Koehler S.I."/>
            <person name="Kunde Y."/>
            <person name="Gleasner C.D."/>
            <person name="You Mak K.T."/>
            <person name="Polle J."/>
            <person name="Hovde B.T."/>
            <person name="Starkenburg S.R."/>
        </authorList>
    </citation>
    <scope>NUCLEOTIDE SEQUENCE [LARGE SCALE GENOMIC DNA]</scope>
    <source>
        <strain evidence="12 13">DOE0152z</strain>
    </source>
</reference>
<feature type="region of interest" description="Disordered" evidence="8">
    <location>
        <begin position="716"/>
        <end position="865"/>
    </location>
</feature>
<feature type="compositionally biased region" description="Low complexity" evidence="8">
    <location>
        <begin position="654"/>
        <end position="672"/>
    </location>
</feature>
<dbReference type="InterPro" id="IPR017907">
    <property type="entry name" value="Znf_RING_CS"/>
</dbReference>